<feature type="domain" description="Tudor" evidence="8">
    <location>
        <begin position="501"/>
        <end position="562"/>
    </location>
</feature>
<dbReference type="KEGG" id="tpal:117654219"/>
<feature type="compositionally biased region" description="Low complexity" evidence="5">
    <location>
        <begin position="403"/>
        <end position="423"/>
    </location>
</feature>
<sequence>MPGMGSAAFCSVCDKSFNVRDLRQGAGQRLPRLLGCGHAACEQCVRVSLNDKSKKSIVCGLCKYETPCCGTLMELDSQFPLHLYIIGQALVRANRKDMAEPEFVFQPPKPQITSSSSSKKVKCDECESATAVCICKKCSNSPYCDSCFTTIHSVSKSLRSHQRDSLYTCAIMCLAHPENISEMFCTTCMENICSKCCVMTHKDHDFVERTTKNEELLPAIQEAMDRAELIKLRLKMSLKEARELSRGGSALKARTVLAAAERDLVQHAVLLHGQLQLQEGRAAALLAEKRSEGEARCRDVEASLAAALAELGDAIKAAHSCTTPENLPTADLEAAKSRLDRALAVPCHLVHGDIAAQVRVAFRDQLNDIISVDISKDAMMCLSTEEDLPASYVIPPLDVSPDSLEQNQSNKSLSSQNSTCSSQSSTFPLLVPAGMKTTTKTSLQFSDPLNVFSRESTSGVIVTHIKNPSEFYVIMASAHEKLTKLSKIISKFAMKSEPARSIEHGKLYAVKASDKSWYRGIVIPTENNREVQDHYIKFVDYGSIEKVTGDIIRELPCQYTALPAQAVKCSLLHTFPPSGHWDQSALNVMAKLTQGILWMHVMETSPDKIQVDLFPMTGDGSAPSSLRDTIVHLGVGSFQEAGELPAVSSQRKYPKHADLPLGVLNGHVLISSWLTPSHFYVQKDLSITKHISDMISSYLSVEDNESRPVNPYIGMPCLGKYSDGNWYRARITSLSTPGYAKVFFVDYGNSDIVDYGKINYVPESLLPIPELAVPCSLHEVAPLNDHGYSPECLEYTRQFEDTLLKMEVVSQEKDHYKVFLYMVEENNTLCINGLLVQNKFAQSTGHRSLLSEYQKDEEDLILAKKEHKEMTCNIRLSSRRKILNKHQIGYFDSSNSDEDSAEKLPNTRICKTTEKRNRFLENEDEDLLVTEQENNEQKVLSQKERDLISSEADSLEESSGSVSSNCLGKSSGSVSSNCLGKSSVSVPGNGLQELFVSVPSNCLEESSGSVEYSDQQEAVDKELISSEKIDGSVLSNYLKSEQPDACAIKRGQESVKLLPIGIEALNEKYDCNRAYSTDEKLHTPPSTSKTCSFKKNFKRPFSSVQSRLKQAQSSVIPAPHRSPVKEQVVILSAESPSCIFVRRKSEMFKVESMIKNMLHFYEGGGLLKESLNWRPDVSEKCAVKSSVDSKWYRAVVLDVLSDSQVKVNCKDIGRIDIVSSDSIRKLAPVFLHGMDGSIKCHLTNVKPAGGNDAAWSSMACDTLNEILKEHSFNLYFTKKGEIKDKSIPVLLWACNLIAEPLEPSREHWFTINQYLVERGAALPIDWSLMAEISPCDYSIVEQDDSYGDLKDLNSESSTENDGSDGEGEIPKMKDSWLPAKQFFSDEFEGKASYVDHDACVYLQDNEDSEALNKVCKRLNRMFVESKPGPEDAYWFENQMCSVRYHVDGSWYRGKVIKLLSNNMLMVQLVDYGNVEECRSVEVRKKVVCRGIPILARKCRVRGLKPVSKDGSWDLHTLDMLHNLVVDQHCIIRVLREPTTEDDVHVVDLTVKNQGNIKDLLAANIRLSGSSVKPKFQAVKSFLSSKFMPLTYFEAGPLDDTAESVSTNDSNDIEIA</sequence>
<dbReference type="Gene3D" id="2.30.30.140">
    <property type="match status" value="4"/>
</dbReference>
<keyword evidence="2 4" id="KW-0863">Zinc-finger</keyword>
<evidence type="ECO:0000256" key="5">
    <source>
        <dbReference type="SAM" id="MobiDB-lite"/>
    </source>
</evidence>
<dbReference type="Gene3D" id="3.30.40.10">
    <property type="entry name" value="Zinc/RING finger domain, C3HC4 (zinc finger)"/>
    <property type="match status" value="1"/>
</dbReference>
<dbReference type="CDD" id="cd19756">
    <property type="entry name" value="Bbox2"/>
    <property type="match status" value="1"/>
</dbReference>
<evidence type="ECO:0000259" key="8">
    <source>
        <dbReference type="PROSITE" id="PS50304"/>
    </source>
</evidence>
<name>A0A6P9ALH0_THRPL</name>
<dbReference type="PANTHER" id="PTHR16442">
    <property type="entry name" value="RING FINGER PROTEIN 17"/>
    <property type="match status" value="1"/>
</dbReference>
<dbReference type="Gene3D" id="2.40.50.90">
    <property type="match status" value="3"/>
</dbReference>
<dbReference type="Gene3D" id="3.30.160.60">
    <property type="entry name" value="Classic Zinc Finger"/>
    <property type="match status" value="1"/>
</dbReference>
<dbReference type="PROSITE" id="PS50089">
    <property type="entry name" value="ZF_RING_2"/>
    <property type="match status" value="1"/>
</dbReference>
<dbReference type="CDD" id="cd20379">
    <property type="entry name" value="Tudor_dTUD-like"/>
    <property type="match status" value="1"/>
</dbReference>
<dbReference type="InterPro" id="IPR035437">
    <property type="entry name" value="SNase_OB-fold_sf"/>
</dbReference>
<keyword evidence="1" id="KW-0479">Metal-binding</keyword>
<feature type="domain" description="B box-type" evidence="7">
    <location>
        <begin position="168"/>
        <end position="209"/>
    </location>
</feature>
<evidence type="ECO:0000256" key="3">
    <source>
        <dbReference type="ARBA" id="ARBA00022833"/>
    </source>
</evidence>
<dbReference type="Pfam" id="PF00567">
    <property type="entry name" value="TUDOR"/>
    <property type="match status" value="4"/>
</dbReference>
<dbReference type="Proteomes" id="UP000515158">
    <property type="component" value="Unplaced"/>
</dbReference>
<protein>
    <submittedName>
        <fullName evidence="10">Uncharacterized protein LOC117654219 isoform X1</fullName>
    </submittedName>
</protein>
<dbReference type="PROSITE" id="PS50119">
    <property type="entry name" value="ZF_BBOX"/>
    <property type="match status" value="1"/>
</dbReference>
<feature type="region of interest" description="Disordered" evidence="5">
    <location>
        <begin position="399"/>
        <end position="423"/>
    </location>
</feature>
<dbReference type="InterPro" id="IPR013083">
    <property type="entry name" value="Znf_RING/FYVE/PHD"/>
</dbReference>
<feature type="domain" description="Tudor" evidence="8">
    <location>
        <begin position="1174"/>
        <end position="1233"/>
    </location>
</feature>
<dbReference type="GeneID" id="117654219"/>
<evidence type="ECO:0000259" key="6">
    <source>
        <dbReference type="PROSITE" id="PS50089"/>
    </source>
</evidence>
<dbReference type="CDD" id="cd19757">
    <property type="entry name" value="Bbox1"/>
    <property type="match status" value="1"/>
</dbReference>
<evidence type="ECO:0000313" key="9">
    <source>
        <dbReference type="Proteomes" id="UP000515158"/>
    </source>
</evidence>
<accession>A0A6P9ALH0</accession>
<reference evidence="10" key="1">
    <citation type="submission" date="2025-08" db="UniProtKB">
        <authorList>
            <consortium name="RefSeq"/>
        </authorList>
    </citation>
    <scope>IDENTIFICATION</scope>
    <source>
        <tissue evidence="10">Total insect</tissue>
    </source>
</reference>
<dbReference type="SMART" id="SM00336">
    <property type="entry name" value="BBOX"/>
    <property type="match status" value="2"/>
</dbReference>
<feature type="region of interest" description="Disordered" evidence="5">
    <location>
        <begin position="1348"/>
        <end position="1370"/>
    </location>
</feature>
<evidence type="ECO:0000256" key="2">
    <source>
        <dbReference type="ARBA" id="ARBA00022771"/>
    </source>
</evidence>
<gene>
    <name evidence="10" type="primary">LOC117654219</name>
</gene>
<dbReference type="PROSITE" id="PS50304">
    <property type="entry name" value="TUDOR"/>
    <property type="match status" value="4"/>
</dbReference>
<dbReference type="RefSeq" id="XP_034256371.1">
    <property type="nucleotide sequence ID" value="XM_034400480.1"/>
</dbReference>
<organism evidence="10">
    <name type="scientific">Thrips palmi</name>
    <name type="common">Melon thrips</name>
    <dbReference type="NCBI Taxonomy" id="161013"/>
    <lineage>
        <taxon>Eukaryota</taxon>
        <taxon>Metazoa</taxon>
        <taxon>Ecdysozoa</taxon>
        <taxon>Arthropoda</taxon>
        <taxon>Hexapoda</taxon>
        <taxon>Insecta</taxon>
        <taxon>Pterygota</taxon>
        <taxon>Neoptera</taxon>
        <taxon>Paraneoptera</taxon>
        <taxon>Thysanoptera</taxon>
        <taxon>Terebrantia</taxon>
        <taxon>Thripoidea</taxon>
        <taxon>Thripidae</taxon>
        <taxon>Thrips</taxon>
    </lineage>
</organism>
<feature type="compositionally biased region" description="Low complexity" evidence="5">
    <location>
        <begin position="957"/>
        <end position="976"/>
    </location>
</feature>
<dbReference type="SMART" id="SM00184">
    <property type="entry name" value="RING"/>
    <property type="match status" value="1"/>
</dbReference>
<feature type="domain" description="Tudor" evidence="8">
    <location>
        <begin position="1433"/>
        <end position="1492"/>
    </location>
</feature>
<keyword evidence="3" id="KW-0862">Zinc</keyword>
<dbReference type="InterPro" id="IPR000315">
    <property type="entry name" value="Znf_B-box"/>
</dbReference>
<dbReference type="GO" id="GO:0005737">
    <property type="term" value="C:cytoplasm"/>
    <property type="evidence" value="ECO:0007669"/>
    <property type="project" value="UniProtKB-ARBA"/>
</dbReference>
<dbReference type="SMART" id="SM00333">
    <property type="entry name" value="TUDOR"/>
    <property type="match status" value="4"/>
</dbReference>
<keyword evidence="9" id="KW-1185">Reference proteome</keyword>
<feature type="domain" description="RING-type" evidence="6">
    <location>
        <begin position="10"/>
        <end position="63"/>
    </location>
</feature>
<dbReference type="GO" id="GO:0008270">
    <property type="term" value="F:zinc ion binding"/>
    <property type="evidence" value="ECO:0007669"/>
    <property type="project" value="UniProtKB-KW"/>
</dbReference>
<dbReference type="InterPro" id="IPR002999">
    <property type="entry name" value="Tudor"/>
</dbReference>
<evidence type="ECO:0000256" key="4">
    <source>
        <dbReference type="PROSITE-ProRule" id="PRU00024"/>
    </source>
</evidence>
<evidence type="ECO:0000259" key="7">
    <source>
        <dbReference type="PROSITE" id="PS50119"/>
    </source>
</evidence>
<dbReference type="FunCoup" id="A0A6P9ALH0">
    <property type="interactions" value="3"/>
</dbReference>
<dbReference type="SUPFAM" id="SSF57845">
    <property type="entry name" value="B-box zinc-binding domain"/>
    <property type="match status" value="1"/>
</dbReference>
<dbReference type="OrthoDB" id="5800423at2759"/>
<evidence type="ECO:0000313" key="10">
    <source>
        <dbReference type="RefSeq" id="XP_034256371.1"/>
    </source>
</evidence>
<evidence type="ECO:0000256" key="1">
    <source>
        <dbReference type="ARBA" id="ARBA00022723"/>
    </source>
</evidence>
<dbReference type="InParanoid" id="A0A6P9ALH0"/>
<feature type="region of interest" description="Disordered" evidence="5">
    <location>
        <begin position="930"/>
        <end position="976"/>
    </location>
</feature>
<dbReference type="InterPro" id="IPR001841">
    <property type="entry name" value="Znf_RING"/>
</dbReference>
<dbReference type="PANTHER" id="PTHR16442:SF1">
    <property type="entry name" value="RING FINGER PROTEIN 17"/>
    <property type="match status" value="1"/>
</dbReference>
<feature type="domain" description="Tudor" evidence="8">
    <location>
        <begin position="710"/>
        <end position="768"/>
    </location>
</feature>
<proteinExistence type="predicted"/>
<dbReference type="SUPFAM" id="SSF63748">
    <property type="entry name" value="Tudor/PWWP/MBT"/>
    <property type="match status" value="4"/>
</dbReference>